<evidence type="ECO:0000313" key="1">
    <source>
        <dbReference type="EMBL" id="APZ52498.1"/>
    </source>
</evidence>
<evidence type="ECO:0000313" key="2">
    <source>
        <dbReference type="Proteomes" id="UP000187059"/>
    </source>
</evidence>
<keyword evidence="2" id="KW-1185">Reference proteome</keyword>
<dbReference type="KEGG" id="paby:Ga0080574_TMP2164"/>
<dbReference type="EMBL" id="CP015093">
    <property type="protein sequence ID" value="APZ52498.1"/>
    <property type="molecule type" value="Genomic_DNA"/>
</dbReference>
<accession>A0A1P8UT22</accession>
<protein>
    <submittedName>
        <fullName evidence="1">Uncharacterized protein</fullName>
    </submittedName>
</protein>
<dbReference type="Proteomes" id="UP000187059">
    <property type="component" value="Chromosome"/>
</dbReference>
<gene>
    <name evidence="1" type="ORF">Ga0080574_TMP2164</name>
</gene>
<dbReference type="STRING" id="1250539.Ga0080574_TMP2164"/>
<sequence length="62" mass="7071">MTFLLANLNLPVRIASSCKFDENSADRPRSPRLALTWRKSCEIEARGTRFAGNRIRALLRLP</sequence>
<organism evidence="1 2">
    <name type="scientific">Salipiger abyssi</name>
    <dbReference type="NCBI Taxonomy" id="1250539"/>
    <lineage>
        <taxon>Bacteria</taxon>
        <taxon>Pseudomonadati</taxon>
        <taxon>Pseudomonadota</taxon>
        <taxon>Alphaproteobacteria</taxon>
        <taxon>Rhodobacterales</taxon>
        <taxon>Roseobacteraceae</taxon>
        <taxon>Salipiger</taxon>
    </lineage>
</organism>
<name>A0A1P8UT22_9RHOB</name>
<reference evidence="1 2" key="1">
    <citation type="submission" date="2016-04" db="EMBL/GenBank/DDBJ databases">
        <title>Deep-sea bacteria in the southern Pacific.</title>
        <authorList>
            <person name="Tang K."/>
        </authorList>
    </citation>
    <scope>NUCLEOTIDE SEQUENCE [LARGE SCALE GENOMIC DNA]</scope>
    <source>
        <strain evidence="1 2">JLT2014</strain>
    </source>
</reference>
<proteinExistence type="predicted"/>
<dbReference type="AlphaFoldDB" id="A0A1P8UT22"/>